<proteinExistence type="predicted"/>
<dbReference type="EMBL" id="FOCE01000002">
    <property type="protein sequence ID" value="SEM81601.1"/>
    <property type="molecule type" value="Genomic_DNA"/>
</dbReference>
<accession>A0A1H8BF91</accession>
<dbReference type="Proteomes" id="UP000198761">
    <property type="component" value="Unassembled WGS sequence"/>
</dbReference>
<name>A0A1H8BF91_9RHOB</name>
<gene>
    <name evidence="1" type="ORF">SAMN04488103_102159</name>
</gene>
<sequence length="47" mass="5057">MTDRIALVLGLLIVALAALDVLANGGGILLFIAKKIADLTEYLAFWR</sequence>
<organism evidence="1 2">
    <name type="scientific">Gemmobacter aquatilis</name>
    <dbReference type="NCBI Taxonomy" id="933059"/>
    <lineage>
        <taxon>Bacteria</taxon>
        <taxon>Pseudomonadati</taxon>
        <taxon>Pseudomonadota</taxon>
        <taxon>Alphaproteobacteria</taxon>
        <taxon>Rhodobacterales</taxon>
        <taxon>Paracoccaceae</taxon>
        <taxon>Gemmobacter</taxon>
    </lineage>
</organism>
<dbReference type="STRING" id="933059.SAMN04488103_102159"/>
<reference evidence="1 2" key="1">
    <citation type="submission" date="2016-10" db="EMBL/GenBank/DDBJ databases">
        <authorList>
            <person name="de Groot N.N."/>
        </authorList>
    </citation>
    <scope>NUCLEOTIDE SEQUENCE [LARGE SCALE GENOMIC DNA]</scope>
    <source>
        <strain evidence="1 2">DSM 3857</strain>
    </source>
</reference>
<dbReference type="AlphaFoldDB" id="A0A1H8BF91"/>
<dbReference type="RefSeq" id="WP_091297668.1">
    <property type="nucleotide sequence ID" value="NZ_FOCE01000002.1"/>
</dbReference>
<keyword evidence="2" id="KW-1185">Reference proteome</keyword>
<evidence type="ECO:0000313" key="1">
    <source>
        <dbReference type="EMBL" id="SEM81601.1"/>
    </source>
</evidence>
<evidence type="ECO:0000313" key="2">
    <source>
        <dbReference type="Proteomes" id="UP000198761"/>
    </source>
</evidence>
<protein>
    <submittedName>
        <fullName evidence="1">Uncharacterized protein</fullName>
    </submittedName>
</protein>